<organism evidence="7 8">
    <name type="scientific">Zygosaccharomyces rouxii</name>
    <dbReference type="NCBI Taxonomy" id="4956"/>
    <lineage>
        <taxon>Eukaryota</taxon>
        <taxon>Fungi</taxon>
        <taxon>Dikarya</taxon>
        <taxon>Ascomycota</taxon>
        <taxon>Saccharomycotina</taxon>
        <taxon>Saccharomycetes</taxon>
        <taxon>Saccharomycetales</taxon>
        <taxon>Saccharomycetaceae</taxon>
        <taxon>Zygosaccharomyces</taxon>
    </lineage>
</organism>
<comment type="caution">
    <text evidence="7">The sequence shown here is derived from an EMBL/GenBank/DDBJ whole genome shotgun (WGS) entry which is preliminary data.</text>
</comment>
<feature type="transmembrane region" description="Helical" evidence="6">
    <location>
        <begin position="153"/>
        <end position="170"/>
    </location>
</feature>
<feature type="transmembrane region" description="Helical" evidence="6">
    <location>
        <begin position="487"/>
        <end position="507"/>
    </location>
</feature>
<dbReference type="GO" id="GO:0016020">
    <property type="term" value="C:membrane"/>
    <property type="evidence" value="ECO:0007669"/>
    <property type="project" value="UniProtKB-SubCell"/>
</dbReference>
<dbReference type="InterPro" id="IPR036259">
    <property type="entry name" value="MFS_trans_sf"/>
</dbReference>
<dbReference type="PANTHER" id="PTHR23507">
    <property type="entry name" value="ZGC:174356"/>
    <property type="match status" value="1"/>
</dbReference>
<evidence type="ECO:0000256" key="4">
    <source>
        <dbReference type="ARBA" id="ARBA00023136"/>
    </source>
</evidence>
<evidence type="ECO:0008006" key="9">
    <source>
        <dbReference type="Google" id="ProtNLM"/>
    </source>
</evidence>
<feature type="transmembrane region" description="Helical" evidence="6">
    <location>
        <begin position="219"/>
        <end position="238"/>
    </location>
</feature>
<dbReference type="Proteomes" id="UP000187013">
    <property type="component" value="Unassembled WGS sequence"/>
</dbReference>
<dbReference type="Pfam" id="PF07690">
    <property type="entry name" value="MFS_1"/>
    <property type="match status" value="1"/>
</dbReference>
<feature type="transmembrane region" description="Helical" evidence="6">
    <location>
        <begin position="422"/>
        <end position="443"/>
    </location>
</feature>
<dbReference type="Gene3D" id="1.20.1250.20">
    <property type="entry name" value="MFS general substrate transporter like domains"/>
    <property type="match status" value="1"/>
</dbReference>
<comment type="subcellular location">
    <subcellularLocation>
        <location evidence="1">Membrane</location>
        <topology evidence="1">Multi-pass membrane protein</topology>
    </subcellularLocation>
</comment>
<dbReference type="InterPro" id="IPR011701">
    <property type="entry name" value="MFS"/>
</dbReference>
<evidence type="ECO:0000256" key="2">
    <source>
        <dbReference type="ARBA" id="ARBA00022692"/>
    </source>
</evidence>
<accession>A0A1Q3AKH1</accession>
<feature type="transmembrane region" description="Helical" evidence="6">
    <location>
        <begin position="353"/>
        <end position="376"/>
    </location>
</feature>
<keyword evidence="2 6" id="KW-0812">Transmembrane</keyword>
<reference evidence="7 8" key="1">
    <citation type="submission" date="2016-08" db="EMBL/GenBank/DDBJ databases">
        <title>Draft genome sequence of allopolyploid Zygosaccharomyces rouxii.</title>
        <authorList>
            <person name="Watanabe J."/>
            <person name="Uehara K."/>
            <person name="Mogi Y."/>
            <person name="Tsukioka Y."/>
        </authorList>
    </citation>
    <scope>NUCLEOTIDE SEQUENCE [LARGE SCALE GENOMIC DNA]</scope>
    <source>
        <strain evidence="7 8">NBRC 110957</strain>
    </source>
</reference>
<evidence type="ECO:0000256" key="6">
    <source>
        <dbReference type="SAM" id="Phobius"/>
    </source>
</evidence>
<keyword evidence="4 6" id="KW-0472">Membrane</keyword>
<dbReference type="OrthoDB" id="3026777at2759"/>
<proteinExistence type="predicted"/>
<feature type="region of interest" description="Disordered" evidence="5">
    <location>
        <begin position="536"/>
        <end position="558"/>
    </location>
</feature>
<evidence type="ECO:0000313" key="8">
    <source>
        <dbReference type="Proteomes" id="UP000187013"/>
    </source>
</evidence>
<evidence type="ECO:0000256" key="1">
    <source>
        <dbReference type="ARBA" id="ARBA00004141"/>
    </source>
</evidence>
<feature type="transmembrane region" description="Helical" evidence="6">
    <location>
        <begin position="182"/>
        <end position="207"/>
    </location>
</feature>
<evidence type="ECO:0000256" key="5">
    <source>
        <dbReference type="SAM" id="MobiDB-lite"/>
    </source>
</evidence>
<protein>
    <recommendedName>
        <fullName evidence="9">Major facilitator superfamily (MFS) profile domain-containing protein</fullName>
    </recommendedName>
</protein>
<evidence type="ECO:0000313" key="7">
    <source>
        <dbReference type="EMBL" id="GAV56238.1"/>
    </source>
</evidence>
<feature type="transmembrane region" description="Helical" evidence="6">
    <location>
        <begin position="122"/>
        <end position="141"/>
    </location>
</feature>
<dbReference type="GO" id="GO:0022857">
    <property type="term" value="F:transmembrane transporter activity"/>
    <property type="evidence" value="ECO:0007669"/>
    <property type="project" value="InterPro"/>
</dbReference>
<sequence length="558" mass="61044">MQIMAGTIRDEVSDDTSPLLNKSQTQTVAFETESACDTMDDDNDESEAKRWREEVRQSHQHCGFLQRPSVSLLCFLLAIVCIGDMVTVTPSISLTMKKVCDGDSAENGSCDPIKVQETVSSIVSGSMILGGLFGLSVTGAWGQLSDRVGRVKVFACATFIRFIGNGLHFFTLSSWCPYSPTAIIVASSLSNLSGGAFSLLANSYSYVADITEPEERTQAMGSVMSVTYATMGVGPMISSLLVELPFGSDALSILTSLMCLLLATFLCLTALQEPRHEQARRNSCHSLSSGKSSPLDPLKQLWLPRTRTGSIEPRCTVILLLVLDVLFLCVAAGSGPAFLLFFSYRYEWRSRQLGYYLSFTNMGKAAVLLILAPHALKLLRNRYGTLTRTADHVDVLFVRISLSSLLLGLSLIFWRSHDTGMVYLYAFSQAPGALCSPTIQSAIIKYCPKSATGQCFGGIALIRSAVMLVFPAALLRFYGYSVSTSPQLFMLIPLSCAFLAVMFSFVLREPKSASHAEDTQGQLELRRRSSWLSLAPSEQAREEAMVQTESLRENYSQA</sequence>
<dbReference type="SUPFAM" id="SSF103473">
    <property type="entry name" value="MFS general substrate transporter"/>
    <property type="match status" value="1"/>
</dbReference>
<dbReference type="AlphaFoldDB" id="A0A1Q3AKH1"/>
<evidence type="ECO:0000256" key="3">
    <source>
        <dbReference type="ARBA" id="ARBA00022989"/>
    </source>
</evidence>
<gene>
    <name evidence="7" type="ORF">ZYGR_0BB00150</name>
</gene>
<feature type="transmembrane region" description="Helical" evidence="6">
    <location>
        <begin position="70"/>
        <end position="88"/>
    </location>
</feature>
<feature type="compositionally biased region" description="Polar residues" evidence="5">
    <location>
        <begin position="547"/>
        <end position="558"/>
    </location>
</feature>
<dbReference type="EMBL" id="BDGX01000054">
    <property type="protein sequence ID" value="GAV56238.1"/>
    <property type="molecule type" value="Genomic_DNA"/>
</dbReference>
<feature type="transmembrane region" description="Helical" evidence="6">
    <location>
        <begin position="250"/>
        <end position="271"/>
    </location>
</feature>
<dbReference type="PANTHER" id="PTHR23507:SF1">
    <property type="entry name" value="FI18259P1-RELATED"/>
    <property type="match status" value="1"/>
</dbReference>
<name>A0A1Q3AKH1_ZYGRO</name>
<feature type="transmembrane region" description="Helical" evidence="6">
    <location>
        <begin position="396"/>
        <end position="416"/>
    </location>
</feature>
<keyword evidence="3 6" id="KW-1133">Transmembrane helix</keyword>
<feature type="region of interest" description="Disordered" evidence="5">
    <location>
        <begin position="1"/>
        <end position="21"/>
    </location>
</feature>
<feature type="transmembrane region" description="Helical" evidence="6">
    <location>
        <begin position="455"/>
        <end position="475"/>
    </location>
</feature>
<feature type="transmembrane region" description="Helical" evidence="6">
    <location>
        <begin position="317"/>
        <end position="341"/>
    </location>
</feature>